<dbReference type="AlphaFoldDB" id="A0A517ZEZ9"/>
<dbReference type="RefSeq" id="WP_145372261.1">
    <property type="nucleotide sequence ID" value="NZ_CP036275.1"/>
</dbReference>
<accession>A0A517ZEZ9</accession>
<sequence>MHNIAHIDRDRAFDDWSVPVVFRQVVQTYDPQTGRVEETATDTAVQAIVRPLQSSPHPGTVAVHPDAELAAILRTDDLPADANLATARLVHDQQEYQVRSFTRSSDSQLVEVLAVRIGDHD</sequence>
<reference evidence="1 2" key="1">
    <citation type="submission" date="2019-02" db="EMBL/GenBank/DDBJ databases">
        <title>Deep-cultivation of Planctomycetes and their phenomic and genomic characterization uncovers novel biology.</title>
        <authorList>
            <person name="Wiegand S."/>
            <person name="Jogler M."/>
            <person name="Boedeker C."/>
            <person name="Pinto D."/>
            <person name="Vollmers J."/>
            <person name="Rivas-Marin E."/>
            <person name="Kohn T."/>
            <person name="Peeters S.H."/>
            <person name="Heuer A."/>
            <person name="Rast P."/>
            <person name="Oberbeckmann S."/>
            <person name="Bunk B."/>
            <person name="Jeske O."/>
            <person name="Meyerdierks A."/>
            <person name="Storesund J.E."/>
            <person name="Kallscheuer N."/>
            <person name="Luecker S."/>
            <person name="Lage O.M."/>
            <person name="Pohl T."/>
            <person name="Merkel B.J."/>
            <person name="Hornburger P."/>
            <person name="Mueller R.-W."/>
            <person name="Bruemmer F."/>
            <person name="Labrenz M."/>
            <person name="Spormann A.M."/>
            <person name="Op den Camp H."/>
            <person name="Overmann J."/>
            <person name="Amann R."/>
            <person name="Jetten M.S.M."/>
            <person name="Mascher T."/>
            <person name="Medema M.H."/>
            <person name="Devos D.P."/>
            <person name="Kaster A.-K."/>
            <person name="Ovreas L."/>
            <person name="Rohde M."/>
            <person name="Galperin M.Y."/>
            <person name="Jogler C."/>
        </authorList>
    </citation>
    <scope>NUCLEOTIDE SEQUENCE [LARGE SCALE GENOMIC DNA]</scope>
    <source>
        <strain evidence="1 2">Mal4</strain>
    </source>
</reference>
<organism evidence="1 2">
    <name type="scientific">Maioricimonas rarisocia</name>
    <dbReference type="NCBI Taxonomy" id="2528026"/>
    <lineage>
        <taxon>Bacteria</taxon>
        <taxon>Pseudomonadati</taxon>
        <taxon>Planctomycetota</taxon>
        <taxon>Planctomycetia</taxon>
        <taxon>Planctomycetales</taxon>
        <taxon>Planctomycetaceae</taxon>
        <taxon>Maioricimonas</taxon>
    </lineage>
</organism>
<keyword evidence="2" id="KW-1185">Reference proteome</keyword>
<dbReference type="Proteomes" id="UP000320496">
    <property type="component" value="Chromosome"/>
</dbReference>
<dbReference type="EMBL" id="CP036275">
    <property type="protein sequence ID" value="QDU41036.1"/>
    <property type="molecule type" value="Genomic_DNA"/>
</dbReference>
<name>A0A517ZEZ9_9PLAN</name>
<dbReference type="KEGG" id="mri:Mal4_54010"/>
<proteinExistence type="predicted"/>
<gene>
    <name evidence="1" type="ORF">Mal4_54010</name>
</gene>
<dbReference type="OrthoDB" id="291368at2"/>
<protein>
    <recommendedName>
        <fullName evidence="3">Phage head-tail joining protein</fullName>
    </recommendedName>
</protein>
<evidence type="ECO:0000313" key="2">
    <source>
        <dbReference type="Proteomes" id="UP000320496"/>
    </source>
</evidence>
<evidence type="ECO:0008006" key="3">
    <source>
        <dbReference type="Google" id="ProtNLM"/>
    </source>
</evidence>
<evidence type="ECO:0000313" key="1">
    <source>
        <dbReference type="EMBL" id="QDU41036.1"/>
    </source>
</evidence>